<name>A0A366EQ11_9BACI</name>
<dbReference type="OrthoDB" id="9803736at2"/>
<evidence type="ECO:0000259" key="2">
    <source>
        <dbReference type="Pfam" id="PF14338"/>
    </source>
</evidence>
<dbReference type="InterPro" id="IPR025745">
    <property type="entry name" value="Mrr-like_N_dom"/>
</dbReference>
<gene>
    <name evidence="3" type="ORF">DET59_106289</name>
</gene>
<feature type="domain" description="Restriction endonuclease type IV Mrr" evidence="1">
    <location>
        <begin position="237"/>
        <end position="353"/>
    </location>
</feature>
<dbReference type="AlphaFoldDB" id="A0A366EQ11"/>
<dbReference type="GO" id="GO:0009307">
    <property type="term" value="P:DNA restriction-modification system"/>
    <property type="evidence" value="ECO:0007669"/>
    <property type="project" value="InterPro"/>
</dbReference>
<feature type="domain" description="Restriction system protein Mrr-like N-terminal" evidence="2">
    <location>
        <begin position="111"/>
        <end position="193"/>
    </location>
</feature>
<dbReference type="EMBL" id="QNRJ01000006">
    <property type="protein sequence ID" value="RBP04497.1"/>
    <property type="molecule type" value="Genomic_DNA"/>
</dbReference>
<dbReference type="InterPro" id="IPR011856">
    <property type="entry name" value="tRNA_endonuc-like_dom_sf"/>
</dbReference>
<reference evidence="3 4" key="1">
    <citation type="submission" date="2018-06" db="EMBL/GenBank/DDBJ databases">
        <title>Freshwater and sediment microbial communities from various areas in North America, analyzing microbe dynamics in response to fracking.</title>
        <authorList>
            <person name="Lamendella R."/>
        </authorList>
    </citation>
    <scope>NUCLEOTIDE SEQUENCE [LARGE SCALE GENOMIC DNA]</scope>
    <source>
        <strain evidence="3 4">97B</strain>
    </source>
</reference>
<dbReference type="GO" id="GO:0003677">
    <property type="term" value="F:DNA binding"/>
    <property type="evidence" value="ECO:0007669"/>
    <property type="project" value="InterPro"/>
</dbReference>
<evidence type="ECO:0000313" key="3">
    <source>
        <dbReference type="EMBL" id="RBP04497.1"/>
    </source>
</evidence>
<dbReference type="Pfam" id="PF14338">
    <property type="entry name" value="Mrr_N"/>
    <property type="match status" value="1"/>
</dbReference>
<dbReference type="SUPFAM" id="SSF52980">
    <property type="entry name" value="Restriction endonuclease-like"/>
    <property type="match status" value="1"/>
</dbReference>
<accession>A0A366EQ11</accession>
<proteinExistence type="predicted"/>
<dbReference type="GO" id="GO:0015666">
    <property type="term" value="F:restriction endodeoxyribonuclease activity"/>
    <property type="evidence" value="ECO:0007669"/>
    <property type="project" value="TreeGrafter"/>
</dbReference>
<sequence length="379" mass="43595">MKKPFYMTQIALSKKVGWSEANGRWWIKYFSEFIPVKKDGRKKFFSDESFDVLSKIKFLSENGLTKNEILEIFKKSGIPKTEQETTDLITNNISFKYHDKEIANSLPAQKELLIPLLNVLRDKKPYTTTMINDGVIDQLGLSEEQLNITYSDGKEFIFANRMRSARYSLKKEDYIEEVSKYTYQITEEGLELLHDNSKEKEDEIEELEKVVDPFETIQEKVEEIESDLIKDLIDHLKQAHWRRLETIVVELLTSMGYGDGEVTKRTNDGGLDGIIKEDKLGLDNIYVQAKRWENTVGSPEVMGFSGALDAKGAKKGIFITTSNFSKAAEEYVERLVDVKKIVLIDGRKLAKLMIENNIGVSNKKKFVVKEVDFSYFEGE</sequence>
<organism evidence="3 4">
    <name type="scientific">Rossellomorea aquimaris</name>
    <dbReference type="NCBI Taxonomy" id="189382"/>
    <lineage>
        <taxon>Bacteria</taxon>
        <taxon>Bacillati</taxon>
        <taxon>Bacillota</taxon>
        <taxon>Bacilli</taxon>
        <taxon>Bacillales</taxon>
        <taxon>Bacillaceae</taxon>
        <taxon>Rossellomorea</taxon>
    </lineage>
</organism>
<comment type="caution">
    <text evidence="3">The sequence shown here is derived from an EMBL/GenBank/DDBJ whole genome shotgun (WGS) entry which is preliminary data.</text>
</comment>
<dbReference type="Pfam" id="PF04471">
    <property type="entry name" value="Mrr_cat"/>
    <property type="match status" value="1"/>
</dbReference>
<dbReference type="InterPro" id="IPR007560">
    <property type="entry name" value="Restrct_endonuc_IV_Mrr"/>
</dbReference>
<evidence type="ECO:0000313" key="4">
    <source>
        <dbReference type="Proteomes" id="UP000252118"/>
    </source>
</evidence>
<dbReference type="RefSeq" id="WP_113969691.1">
    <property type="nucleotide sequence ID" value="NZ_QNRJ01000006.1"/>
</dbReference>
<dbReference type="Gene3D" id="3.40.1350.10">
    <property type="match status" value="1"/>
</dbReference>
<dbReference type="InterPro" id="IPR052906">
    <property type="entry name" value="Type_IV_Methyl-Rstrct_Enzyme"/>
</dbReference>
<dbReference type="PANTHER" id="PTHR30015">
    <property type="entry name" value="MRR RESTRICTION SYSTEM PROTEIN"/>
    <property type="match status" value="1"/>
</dbReference>
<dbReference type="InterPro" id="IPR011335">
    <property type="entry name" value="Restrct_endonuc-II-like"/>
</dbReference>
<evidence type="ECO:0000259" key="1">
    <source>
        <dbReference type="Pfam" id="PF04471"/>
    </source>
</evidence>
<dbReference type="Proteomes" id="UP000252118">
    <property type="component" value="Unassembled WGS sequence"/>
</dbReference>
<dbReference type="PANTHER" id="PTHR30015:SF7">
    <property type="entry name" value="TYPE IV METHYL-DIRECTED RESTRICTION ENZYME ECOKMRR"/>
    <property type="match status" value="1"/>
</dbReference>
<protein>
    <submittedName>
        <fullName evidence="3">Restriction system protein</fullName>
    </submittedName>
</protein>